<gene>
    <name evidence="9" type="ORF">BME96_00090</name>
</gene>
<keyword evidence="4" id="KW-0564">Palmitate</keyword>
<keyword evidence="2 8" id="KW-0732">Signal</keyword>
<dbReference type="SUPFAM" id="SSF53850">
    <property type="entry name" value="Periplasmic binding protein-like II"/>
    <property type="match status" value="1"/>
</dbReference>
<evidence type="ECO:0000313" key="9">
    <source>
        <dbReference type="EMBL" id="APC46704.1"/>
    </source>
</evidence>
<dbReference type="Gene3D" id="3.40.190.10">
    <property type="entry name" value="Periplasmic binding protein-like II"/>
    <property type="match status" value="2"/>
</dbReference>
<keyword evidence="5 6" id="KW-0449">Lipoprotein</keyword>
<protein>
    <recommendedName>
        <fullName evidence="6">Lipoprotein</fullName>
    </recommendedName>
</protein>
<organism evidence="9 10">
    <name type="scientific">Virgibacillus halodenitrificans</name>
    <name type="common">Bacillus halodenitrificans</name>
    <dbReference type="NCBI Taxonomy" id="1482"/>
    <lineage>
        <taxon>Bacteria</taxon>
        <taxon>Bacillati</taxon>
        <taxon>Bacillota</taxon>
        <taxon>Bacilli</taxon>
        <taxon>Bacillales</taxon>
        <taxon>Bacillaceae</taxon>
        <taxon>Virgibacillus</taxon>
    </lineage>
</organism>
<dbReference type="PANTHER" id="PTHR30429">
    <property type="entry name" value="D-METHIONINE-BINDING LIPOPROTEIN METQ"/>
    <property type="match status" value="1"/>
</dbReference>
<proteinExistence type="inferred from homology"/>
<evidence type="ECO:0000256" key="5">
    <source>
        <dbReference type="ARBA" id="ARBA00023288"/>
    </source>
</evidence>
<dbReference type="GO" id="GO:0016020">
    <property type="term" value="C:membrane"/>
    <property type="evidence" value="ECO:0007669"/>
    <property type="project" value="UniProtKB-SubCell"/>
</dbReference>
<evidence type="ECO:0000313" key="10">
    <source>
        <dbReference type="Proteomes" id="UP000182945"/>
    </source>
</evidence>
<dbReference type="PIRSF" id="PIRSF002854">
    <property type="entry name" value="MetQ"/>
    <property type="match status" value="1"/>
</dbReference>
<comment type="subcellular location">
    <subcellularLocation>
        <location evidence="1">Membrane</location>
        <topology evidence="1">Lipid-anchor</topology>
    </subcellularLocation>
</comment>
<comment type="similarity">
    <text evidence="6">Belongs to the nlpA lipoprotein family.</text>
</comment>
<evidence type="ECO:0000256" key="3">
    <source>
        <dbReference type="ARBA" id="ARBA00023136"/>
    </source>
</evidence>
<evidence type="ECO:0000256" key="4">
    <source>
        <dbReference type="ARBA" id="ARBA00023139"/>
    </source>
</evidence>
<evidence type="ECO:0000256" key="6">
    <source>
        <dbReference type="PIRNR" id="PIRNR002854"/>
    </source>
</evidence>
<accession>A0AAC9NJI3</accession>
<dbReference type="PROSITE" id="PS51257">
    <property type="entry name" value="PROKAR_LIPOPROTEIN"/>
    <property type="match status" value="1"/>
</dbReference>
<keyword evidence="3" id="KW-0472">Membrane</keyword>
<dbReference type="EMBL" id="CP017962">
    <property type="protein sequence ID" value="APC46704.1"/>
    <property type="molecule type" value="Genomic_DNA"/>
</dbReference>
<feature type="lipid moiety-binding region" description="S-diacylglycerol cysteine" evidence="7">
    <location>
        <position position="20"/>
    </location>
</feature>
<dbReference type="PANTHER" id="PTHR30429:SF3">
    <property type="entry name" value="LIPOPROTEIN"/>
    <property type="match status" value="1"/>
</dbReference>
<evidence type="ECO:0000256" key="7">
    <source>
        <dbReference type="PIRSR" id="PIRSR002854-1"/>
    </source>
</evidence>
<reference evidence="9 10" key="1">
    <citation type="submission" date="2016-11" db="EMBL/GenBank/DDBJ databases">
        <title>Complete genome sequencing of Virgibacillus halodenitrificans PDB-F2.</title>
        <authorList>
            <person name="Sun Z."/>
            <person name="Zhou Y."/>
            <person name="Li H."/>
        </authorList>
    </citation>
    <scope>NUCLEOTIDE SEQUENCE [LARGE SCALE GENOMIC DNA]</scope>
    <source>
        <strain evidence="9 10">PDB-F2</strain>
    </source>
</reference>
<dbReference type="Proteomes" id="UP000182945">
    <property type="component" value="Chromosome"/>
</dbReference>
<sequence length="272" mass="29645">MKKFGLFLLLSFVTLVISACSSGEAATKVKVGISGSDTTIWDYVAEKAKEEGIDVEIVRFSDYVQPNMALAEGEIDANAFQTVSYFDAFIKEHELDLTPIATTVIAPMGLYSEKHDSVESIPEGGTIALPNEATNMGRGLLLLQDAGLIKLEEDFDGNGSLDKIVENPKNLNFELLVAGQTPRVLPDVDASIINNGIAVDAGYSPLEDSIYHEDETATPYINIIAVQEKDKDNKTLKKLAEIYQTEDVADFIIEERDGNSIPTFVPLSEIGH</sequence>
<evidence type="ECO:0000256" key="2">
    <source>
        <dbReference type="ARBA" id="ARBA00022729"/>
    </source>
</evidence>
<dbReference type="KEGG" id="vhl:BME96_00090"/>
<feature type="chain" id="PRO_5041922960" description="Lipoprotein" evidence="8">
    <location>
        <begin position="26"/>
        <end position="272"/>
    </location>
</feature>
<dbReference type="RefSeq" id="WP_071647986.1">
    <property type="nucleotide sequence ID" value="NZ_CP017962.1"/>
</dbReference>
<evidence type="ECO:0000256" key="1">
    <source>
        <dbReference type="ARBA" id="ARBA00004635"/>
    </source>
</evidence>
<dbReference type="GeneID" id="71512777"/>
<dbReference type="Pfam" id="PF03180">
    <property type="entry name" value="Lipoprotein_9"/>
    <property type="match status" value="1"/>
</dbReference>
<dbReference type="AlphaFoldDB" id="A0AAC9NJI3"/>
<name>A0AAC9NJI3_VIRHA</name>
<evidence type="ECO:0000256" key="8">
    <source>
        <dbReference type="SAM" id="SignalP"/>
    </source>
</evidence>
<dbReference type="InterPro" id="IPR004872">
    <property type="entry name" value="Lipoprotein_NlpA"/>
</dbReference>
<feature type="signal peptide" evidence="8">
    <location>
        <begin position="1"/>
        <end position="25"/>
    </location>
</feature>